<accession>A0A1I0X2M8</accession>
<evidence type="ECO:0000313" key="3">
    <source>
        <dbReference type="EMBL" id="SFA94917.1"/>
    </source>
</evidence>
<proteinExistence type="predicted"/>
<dbReference type="AlphaFoldDB" id="A0A1I0X2M8"/>
<reference evidence="4" key="1">
    <citation type="submission" date="2016-10" db="EMBL/GenBank/DDBJ databases">
        <authorList>
            <person name="Varghese N."/>
            <person name="Submissions S."/>
        </authorList>
    </citation>
    <scope>NUCLEOTIDE SEQUENCE [LARGE SCALE GENOMIC DNA]</scope>
    <source>
        <strain evidence="4">CGMCC 4.3568</strain>
    </source>
</reference>
<dbReference type="Proteomes" id="UP000243799">
    <property type="component" value="Unassembled WGS sequence"/>
</dbReference>
<keyword evidence="2" id="KW-0472">Membrane</keyword>
<organism evidence="3 4">
    <name type="scientific">Amycolatopsis marina</name>
    <dbReference type="NCBI Taxonomy" id="490629"/>
    <lineage>
        <taxon>Bacteria</taxon>
        <taxon>Bacillati</taxon>
        <taxon>Actinomycetota</taxon>
        <taxon>Actinomycetes</taxon>
        <taxon>Pseudonocardiales</taxon>
        <taxon>Pseudonocardiaceae</taxon>
        <taxon>Amycolatopsis</taxon>
    </lineage>
</organism>
<dbReference type="OrthoDB" id="8477132at2"/>
<evidence type="ECO:0000313" key="4">
    <source>
        <dbReference type="Proteomes" id="UP000243799"/>
    </source>
</evidence>
<sequence length="396" mass="42872">MRTGENENAETGGPQAEGSGRERVVIGLISDPDLPELVAQQLADDLPKALADRVSDRVRWQVELTAEPFEAMAPDFDRLIDKARERVRNTNWDFAVCITDVPVRSDNRFVLADVSGKDGVTLISLPALGGLRLRQRARDTVVPIIDFLATKIPRPDGRRSPDVPRLDRSFLEMGHSTSVRKPDDGDVTVEIVRKTGSGIIRLLAGMVRANRPWQLVLGLSTALAGSLAGVAFGLLYSSIWQLATALSPLRMIGVILVAIAALSTWIIAGHSLWERRTLPGGRRSSGTGLRNAGTILTVTLGTVAFFLSLVLLASAAAALIIPPDFLAQNLGRPADWQDYLSVAMMASVLGTVAGAVGSGLEDDQTVRRATYGYREQERWREVTRKGHTGGGEDPQR</sequence>
<feature type="transmembrane region" description="Helical" evidence="2">
    <location>
        <begin position="251"/>
        <end position="273"/>
    </location>
</feature>
<feature type="region of interest" description="Disordered" evidence="1">
    <location>
        <begin position="1"/>
        <end position="21"/>
    </location>
</feature>
<keyword evidence="4" id="KW-1185">Reference proteome</keyword>
<protein>
    <submittedName>
        <fullName evidence="3">Uncharacterized protein</fullName>
    </submittedName>
</protein>
<dbReference type="STRING" id="490629.SAMN05216266_102401"/>
<dbReference type="RefSeq" id="WP_091670753.1">
    <property type="nucleotide sequence ID" value="NZ_FOKG01000002.1"/>
</dbReference>
<evidence type="ECO:0000256" key="1">
    <source>
        <dbReference type="SAM" id="MobiDB-lite"/>
    </source>
</evidence>
<keyword evidence="2" id="KW-1133">Transmembrane helix</keyword>
<keyword evidence="2" id="KW-0812">Transmembrane</keyword>
<name>A0A1I0X2M8_9PSEU</name>
<feature type="transmembrane region" description="Helical" evidence="2">
    <location>
        <begin position="215"/>
        <end position="239"/>
    </location>
</feature>
<feature type="transmembrane region" description="Helical" evidence="2">
    <location>
        <begin position="341"/>
        <end position="360"/>
    </location>
</feature>
<feature type="transmembrane region" description="Helical" evidence="2">
    <location>
        <begin position="294"/>
        <end position="321"/>
    </location>
</feature>
<evidence type="ECO:0000256" key="2">
    <source>
        <dbReference type="SAM" id="Phobius"/>
    </source>
</evidence>
<dbReference type="EMBL" id="FOKG01000002">
    <property type="protein sequence ID" value="SFA94917.1"/>
    <property type="molecule type" value="Genomic_DNA"/>
</dbReference>
<gene>
    <name evidence="3" type="ORF">SAMN05216266_102401</name>
</gene>